<dbReference type="EMBL" id="MWQN01000004">
    <property type="protein sequence ID" value="OPC77232.1"/>
    <property type="molecule type" value="Genomic_DNA"/>
</dbReference>
<comment type="caution">
    <text evidence="2">The sequence shown here is derived from an EMBL/GenBank/DDBJ whole genome shotgun (WGS) entry which is preliminary data.</text>
</comment>
<reference evidence="2 3" key="1">
    <citation type="submission" date="2017-03" db="EMBL/GenBank/DDBJ databases">
        <title>Draft genome sequence of Streptomyces scabrisporus NF3, endophyte isolated from Amphipterygium adstringens.</title>
        <authorList>
            <person name="Vazquez M."/>
            <person name="Ceapa C.D."/>
            <person name="Rodriguez Luna D."/>
            <person name="Sanchez Esquivel S."/>
        </authorList>
    </citation>
    <scope>NUCLEOTIDE SEQUENCE [LARGE SCALE GENOMIC DNA]</scope>
    <source>
        <strain evidence="2 3">NF3</strain>
    </source>
</reference>
<dbReference type="PANTHER" id="PTHR43689:SF8">
    <property type="entry name" value="ALPHA_BETA-HYDROLASES SUPERFAMILY PROTEIN"/>
    <property type="match status" value="1"/>
</dbReference>
<dbReference type="Gene3D" id="3.40.50.1820">
    <property type="entry name" value="alpha/beta hydrolase"/>
    <property type="match status" value="1"/>
</dbReference>
<dbReference type="eggNOG" id="COG2021">
    <property type="taxonomic scope" value="Bacteria"/>
</dbReference>
<dbReference type="InterPro" id="IPR029058">
    <property type="entry name" value="AB_hydrolase_fold"/>
</dbReference>
<dbReference type="OrthoDB" id="9801162at2"/>
<gene>
    <name evidence="2" type="ORF">B4N89_42590</name>
</gene>
<dbReference type="STRING" id="159449.B4N89_42590"/>
<evidence type="ECO:0000313" key="3">
    <source>
        <dbReference type="Proteomes" id="UP000190037"/>
    </source>
</evidence>
<name>A0A1T3NKC6_9ACTN</name>
<dbReference type="GO" id="GO:0016787">
    <property type="term" value="F:hydrolase activity"/>
    <property type="evidence" value="ECO:0007669"/>
    <property type="project" value="UniProtKB-KW"/>
</dbReference>
<evidence type="ECO:0000259" key="1">
    <source>
        <dbReference type="Pfam" id="PF00561"/>
    </source>
</evidence>
<sequence>MSDTVVTSDVRVGEYTLRVHRAGRGNAETILFLHGSGPGATGMSNFAGTVAALSDTYDCLVVDQVGWGDSSHPEHTPPGSRLRQNVAACLGLLDELGLERVHLVGNSLGGALALHLLVRAPQRFGRAVLMGAAGAGTATTPSPAMMRLITFYDDPTARSMAELISFMLYDPTLFGDRLGAIAEERLAMAVRPEVERSHRQTFTMAPGAGPGLPEIALKRITNEVLLVHGREDVVVPPEGSEWFARRIPRARLYLLPHCGHWAQIEQAERFQAMTRAFLADAV</sequence>
<protein>
    <submittedName>
        <fullName evidence="2">Alpha/beta hydrolase</fullName>
    </submittedName>
</protein>
<dbReference type="AlphaFoldDB" id="A0A1T3NKC6"/>
<organism evidence="2 3">
    <name type="scientific">Embleya scabrispora</name>
    <dbReference type="NCBI Taxonomy" id="159449"/>
    <lineage>
        <taxon>Bacteria</taxon>
        <taxon>Bacillati</taxon>
        <taxon>Actinomycetota</taxon>
        <taxon>Actinomycetes</taxon>
        <taxon>Kitasatosporales</taxon>
        <taxon>Streptomycetaceae</taxon>
        <taxon>Embleya</taxon>
    </lineage>
</organism>
<keyword evidence="3" id="KW-1185">Reference proteome</keyword>
<dbReference type="RefSeq" id="WP_078981991.1">
    <property type="nucleotide sequence ID" value="NZ_MWQN01000004.1"/>
</dbReference>
<dbReference type="PRINTS" id="PR00111">
    <property type="entry name" value="ABHYDROLASE"/>
</dbReference>
<dbReference type="SUPFAM" id="SSF53474">
    <property type="entry name" value="alpha/beta-Hydrolases"/>
    <property type="match status" value="1"/>
</dbReference>
<dbReference type="Pfam" id="PF00561">
    <property type="entry name" value="Abhydrolase_1"/>
    <property type="match status" value="1"/>
</dbReference>
<keyword evidence="2" id="KW-0378">Hydrolase</keyword>
<dbReference type="PANTHER" id="PTHR43689">
    <property type="entry name" value="HYDROLASE"/>
    <property type="match status" value="1"/>
</dbReference>
<dbReference type="InterPro" id="IPR000073">
    <property type="entry name" value="AB_hydrolase_1"/>
</dbReference>
<dbReference type="Proteomes" id="UP000190037">
    <property type="component" value="Unassembled WGS sequence"/>
</dbReference>
<evidence type="ECO:0000313" key="2">
    <source>
        <dbReference type="EMBL" id="OPC77232.1"/>
    </source>
</evidence>
<feature type="domain" description="AB hydrolase-1" evidence="1">
    <location>
        <begin position="29"/>
        <end position="265"/>
    </location>
</feature>
<proteinExistence type="predicted"/>
<accession>A0A1T3NKC6</accession>